<dbReference type="Pfam" id="PF00089">
    <property type="entry name" value="Trypsin"/>
    <property type="match status" value="1"/>
</dbReference>
<organism evidence="2 3">
    <name type="scientific">Allacma fusca</name>
    <dbReference type="NCBI Taxonomy" id="39272"/>
    <lineage>
        <taxon>Eukaryota</taxon>
        <taxon>Metazoa</taxon>
        <taxon>Ecdysozoa</taxon>
        <taxon>Arthropoda</taxon>
        <taxon>Hexapoda</taxon>
        <taxon>Collembola</taxon>
        <taxon>Symphypleona</taxon>
        <taxon>Sminthuridae</taxon>
        <taxon>Allacma</taxon>
    </lineage>
</organism>
<dbReference type="InterPro" id="IPR001254">
    <property type="entry name" value="Trypsin_dom"/>
</dbReference>
<reference evidence="2" key="1">
    <citation type="submission" date="2021-06" db="EMBL/GenBank/DDBJ databases">
        <authorList>
            <person name="Hodson N. C."/>
            <person name="Mongue J. A."/>
            <person name="Jaron S. K."/>
        </authorList>
    </citation>
    <scope>NUCLEOTIDE SEQUENCE</scope>
</reference>
<feature type="non-terminal residue" evidence="2">
    <location>
        <position position="1"/>
    </location>
</feature>
<sequence length="213" mass="24230">GKNIYQRVDRYPAQNLLYPNMVGFGASINTFAPKIFVGHGILLSSRVALTSATSFDAYDKEALPIYFVNLYKPVVNSLKRHKNYKEKKHIWCHFVSHPNFNRTTKAHNLGLVIFSDHVISPDKIVNMTFAKQGQTFKGPCKYQSWGKLKFFNNIYAYTDDLLEAKLEILSDHECLETGRASTHFCTKPVLCGLNELIKTAHVCPRVRITKTCA</sequence>
<dbReference type="AlphaFoldDB" id="A0A8J2JPQ8"/>
<evidence type="ECO:0000313" key="2">
    <source>
        <dbReference type="EMBL" id="CAG7723088.1"/>
    </source>
</evidence>
<dbReference type="GO" id="GO:0006508">
    <property type="term" value="P:proteolysis"/>
    <property type="evidence" value="ECO:0007669"/>
    <property type="project" value="InterPro"/>
</dbReference>
<evidence type="ECO:0000313" key="3">
    <source>
        <dbReference type="Proteomes" id="UP000708208"/>
    </source>
</evidence>
<keyword evidence="3" id="KW-1185">Reference proteome</keyword>
<dbReference type="Proteomes" id="UP000708208">
    <property type="component" value="Unassembled WGS sequence"/>
</dbReference>
<dbReference type="EMBL" id="CAJVCH010095526">
    <property type="protein sequence ID" value="CAG7723088.1"/>
    <property type="molecule type" value="Genomic_DNA"/>
</dbReference>
<dbReference type="GO" id="GO:0004252">
    <property type="term" value="F:serine-type endopeptidase activity"/>
    <property type="evidence" value="ECO:0007669"/>
    <property type="project" value="InterPro"/>
</dbReference>
<accession>A0A8J2JPQ8</accession>
<name>A0A8J2JPQ8_9HEXA</name>
<evidence type="ECO:0000259" key="1">
    <source>
        <dbReference type="Pfam" id="PF00089"/>
    </source>
</evidence>
<protein>
    <recommendedName>
        <fullName evidence="1">Peptidase S1 domain-containing protein</fullName>
    </recommendedName>
</protein>
<comment type="caution">
    <text evidence="2">The sequence shown here is derived from an EMBL/GenBank/DDBJ whole genome shotgun (WGS) entry which is preliminary data.</text>
</comment>
<gene>
    <name evidence="2" type="ORF">AFUS01_LOCUS12193</name>
</gene>
<proteinExistence type="predicted"/>
<feature type="domain" description="Peptidase S1" evidence="1">
    <location>
        <begin position="40"/>
        <end position="188"/>
    </location>
</feature>